<feature type="compositionally biased region" description="Low complexity" evidence="1">
    <location>
        <begin position="21"/>
        <end position="48"/>
    </location>
</feature>
<evidence type="ECO:0000313" key="2">
    <source>
        <dbReference type="EMBL" id="GGX62946.1"/>
    </source>
</evidence>
<comment type="caution">
    <text evidence="2">The sequence shown here is derived from an EMBL/GenBank/DDBJ whole genome shotgun (WGS) entry which is preliminary data.</text>
</comment>
<evidence type="ECO:0000313" key="3">
    <source>
        <dbReference type="Proteomes" id="UP000619244"/>
    </source>
</evidence>
<gene>
    <name evidence="2" type="ORF">GCM10010358_16670</name>
</gene>
<protein>
    <submittedName>
        <fullName evidence="2">Uncharacterized protein</fullName>
    </submittedName>
</protein>
<reference evidence="2" key="1">
    <citation type="journal article" date="2014" name="Int. J. Syst. Evol. Microbiol.">
        <title>Complete genome sequence of Corynebacterium casei LMG S-19264T (=DSM 44701T), isolated from a smear-ripened cheese.</title>
        <authorList>
            <consortium name="US DOE Joint Genome Institute (JGI-PGF)"/>
            <person name="Walter F."/>
            <person name="Albersmeier A."/>
            <person name="Kalinowski J."/>
            <person name="Ruckert C."/>
        </authorList>
    </citation>
    <scope>NUCLEOTIDE SEQUENCE</scope>
    <source>
        <strain evidence="2">JCM 4790</strain>
    </source>
</reference>
<evidence type="ECO:0000256" key="1">
    <source>
        <dbReference type="SAM" id="MobiDB-lite"/>
    </source>
</evidence>
<feature type="region of interest" description="Disordered" evidence="1">
    <location>
        <begin position="1"/>
        <end position="62"/>
    </location>
</feature>
<reference evidence="2" key="2">
    <citation type="submission" date="2020-09" db="EMBL/GenBank/DDBJ databases">
        <authorList>
            <person name="Sun Q."/>
            <person name="Ohkuma M."/>
        </authorList>
    </citation>
    <scope>NUCLEOTIDE SEQUENCE</scope>
    <source>
        <strain evidence="2">JCM 4790</strain>
    </source>
</reference>
<organism evidence="2 3">
    <name type="scientific">Streptomyces minutiscleroticus</name>
    <dbReference type="NCBI Taxonomy" id="68238"/>
    <lineage>
        <taxon>Bacteria</taxon>
        <taxon>Bacillati</taxon>
        <taxon>Actinomycetota</taxon>
        <taxon>Actinomycetes</taxon>
        <taxon>Kitasatosporales</taxon>
        <taxon>Streptomycetaceae</taxon>
        <taxon>Streptomyces</taxon>
    </lineage>
</organism>
<feature type="compositionally biased region" description="Basic and acidic residues" evidence="1">
    <location>
        <begin position="52"/>
        <end position="62"/>
    </location>
</feature>
<accession>A0A918NDS8</accession>
<keyword evidence="3" id="KW-1185">Reference proteome</keyword>
<name>A0A918NDS8_9ACTN</name>
<dbReference type="AlphaFoldDB" id="A0A918NDS8"/>
<proteinExistence type="predicted"/>
<dbReference type="EMBL" id="BMVU01000004">
    <property type="protein sequence ID" value="GGX62946.1"/>
    <property type="molecule type" value="Genomic_DNA"/>
</dbReference>
<sequence length="62" mass="6384">MRDTVRRSPRGVEQAGASLLPAPRAAGIARSGAAPGAAPGRLALATTRIPHKVPERDTDSMP</sequence>
<dbReference type="Proteomes" id="UP000619244">
    <property type="component" value="Unassembled WGS sequence"/>
</dbReference>